<name>A0A7Z7N1X7_9BURK</name>
<evidence type="ECO:0000256" key="7">
    <source>
        <dbReference type="SAM" id="SignalP"/>
    </source>
</evidence>
<keyword evidence="1" id="KW-0813">Transport</keyword>
<dbReference type="PRINTS" id="PR00606">
    <property type="entry name" value="CYTCHROMECID"/>
</dbReference>
<evidence type="ECO:0000313" key="10">
    <source>
        <dbReference type="Proteomes" id="UP000219522"/>
    </source>
</evidence>
<evidence type="ECO:0000256" key="5">
    <source>
        <dbReference type="ARBA" id="ARBA00023004"/>
    </source>
</evidence>
<feature type="binding site" description="covalent" evidence="6">
    <location>
        <position position="40"/>
    </location>
    <ligand>
        <name>heme c</name>
        <dbReference type="ChEBI" id="CHEBI:61717"/>
    </ligand>
</feature>
<feature type="binding site" description="covalent" evidence="6">
    <location>
        <position position="36"/>
    </location>
    <ligand>
        <name>heme c</name>
        <dbReference type="ChEBI" id="CHEBI:61717"/>
    </ligand>
</feature>
<dbReference type="RefSeq" id="WP_062632368.1">
    <property type="nucleotide sequence ID" value="NZ_FCOG02000003.1"/>
</dbReference>
<accession>A0A7Z7N1X7</accession>
<dbReference type="Proteomes" id="UP000219522">
    <property type="component" value="Unassembled WGS sequence"/>
</dbReference>
<gene>
    <name evidence="9" type="ORF">SAMN05446927_1701</name>
</gene>
<dbReference type="InterPro" id="IPR002324">
    <property type="entry name" value="Cyt_c_ID"/>
</dbReference>
<evidence type="ECO:0000313" key="9">
    <source>
        <dbReference type="EMBL" id="SOE59137.1"/>
    </source>
</evidence>
<dbReference type="Gene3D" id="1.10.760.10">
    <property type="entry name" value="Cytochrome c-like domain"/>
    <property type="match status" value="1"/>
</dbReference>
<feature type="chain" id="PRO_5031320702" evidence="7">
    <location>
        <begin position="21"/>
        <end position="110"/>
    </location>
</feature>
<dbReference type="GO" id="GO:0020037">
    <property type="term" value="F:heme binding"/>
    <property type="evidence" value="ECO:0007669"/>
    <property type="project" value="InterPro"/>
</dbReference>
<organism evidence="9 10">
    <name type="scientific">Caballeronia arationis</name>
    <dbReference type="NCBI Taxonomy" id="1777142"/>
    <lineage>
        <taxon>Bacteria</taxon>
        <taxon>Pseudomonadati</taxon>
        <taxon>Pseudomonadota</taxon>
        <taxon>Betaproteobacteria</taxon>
        <taxon>Burkholderiales</taxon>
        <taxon>Burkholderiaceae</taxon>
        <taxon>Caballeronia</taxon>
    </lineage>
</organism>
<dbReference type="OrthoDB" id="9814063at2"/>
<comment type="caution">
    <text evidence="9">The sequence shown here is derived from an EMBL/GenBank/DDBJ whole genome shotgun (WGS) entry which is preliminary data.</text>
</comment>
<feature type="domain" description="Cytochrome c" evidence="8">
    <location>
        <begin position="22"/>
        <end position="107"/>
    </location>
</feature>
<reference evidence="9 10" key="1">
    <citation type="submission" date="2017-09" db="EMBL/GenBank/DDBJ databases">
        <authorList>
            <person name="Varghese N."/>
            <person name="Submissions S."/>
        </authorList>
    </citation>
    <scope>NUCLEOTIDE SEQUENCE [LARGE SCALE GENOMIC DNA]</scope>
    <source>
        <strain evidence="9 10">OK806</strain>
    </source>
</reference>
<dbReference type="AlphaFoldDB" id="A0A7Z7N1X7"/>
<dbReference type="EMBL" id="OCSU01000001">
    <property type="protein sequence ID" value="SOE59137.1"/>
    <property type="molecule type" value="Genomic_DNA"/>
</dbReference>
<dbReference type="Pfam" id="PF13442">
    <property type="entry name" value="Cytochrome_CBB3"/>
    <property type="match status" value="1"/>
</dbReference>
<keyword evidence="5 6" id="KW-0408">Iron</keyword>
<keyword evidence="4" id="KW-0249">Electron transport</keyword>
<evidence type="ECO:0000256" key="2">
    <source>
        <dbReference type="ARBA" id="ARBA00022617"/>
    </source>
</evidence>
<dbReference type="PROSITE" id="PS51007">
    <property type="entry name" value="CYTC"/>
    <property type="match status" value="1"/>
</dbReference>
<dbReference type="InterPro" id="IPR009056">
    <property type="entry name" value="Cyt_c-like_dom"/>
</dbReference>
<evidence type="ECO:0000256" key="6">
    <source>
        <dbReference type="PIRSR" id="PIRSR602324-1"/>
    </source>
</evidence>
<keyword evidence="7" id="KW-0732">Signal</keyword>
<feature type="binding site" description="covalent" evidence="6">
    <location>
        <position position="85"/>
    </location>
    <ligand>
        <name>heme c</name>
        <dbReference type="ChEBI" id="CHEBI:61717"/>
    </ligand>
</feature>
<sequence>MTLRHLCASVLLLATASALAAPDAAALKEILQKNNCLACHAVNAPVVGPSYRDVAKKYKGDAGAPDKLFSKVRNGGTGVWRQVAMPPNPGIPDDDLHAVIAWILAGAPEH</sequence>
<dbReference type="InterPro" id="IPR036909">
    <property type="entry name" value="Cyt_c-like_dom_sf"/>
</dbReference>
<evidence type="ECO:0000259" key="8">
    <source>
        <dbReference type="PROSITE" id="PS51007"/>
    </source>
</evidence>
<feature type="signal peptide" evidence="7">
    <location>
        <begin position="1"/>
        <end position="20"/>
    </location>
</feature>
<evidence type="ECO:0000256" key="1">
    <source>
        <dbReference type="ARBA" id="ARBA00022448"/>
    </source>
</evidence>
<dbReference type="GO" id="GO:0005506">
    <property type="term" value="F:iron ion binding"/>
    <property type="evidence" value="ECO:0007669"/>
    <property type="project" value="InterPro"/>
</dbReference>
<proteinExistence type="predicted"/>
<comment type="PTM">
    <text evidence="6">Binds 1 heme c group covalently per subunit.</text>
</comment>
<evidence type="ECO:0000256" key="3">
    <source>
        <dbReference type="ARBA" id="ARBA00022723"/>
    </source>
</evidence>
<keyword evidence="3 6" id="KW-0479">Metal-binding</keyword>
<dbReference type="GO" id="GO:0009055">
    <property type="term" value="F:electron transfer activity"/>
    <property type="evidence" value="ECO:0007669"/>
    <property type="project" value="InterPro"/>
</dbReference>
<keyword evidence="2 6" id="KW-0349">Heme</keyword>
<keyword evidence="10" id="KW-1185">Reference proteome</keyword>
<protein>
    <submittedName>
        <fullName evidence="9">Cytochrome c</fullName>
    </submittedName>
</protein>
<evidence type="ECO:0000256" key="4">
    <source>
        <dbReference type="ARBA" id="ARBA00022982"/>
    </source>
</evidence>
<dbReference type="SUPFAM" id="SSF46626">
    <property type="entry name" value="Cytochrome c"/>
    <property type="match status" value="1"/>
</dbReference>